<keyword evidence="2" id="KW-0732">Signal</keyword>
<proteinExistence type="predicted"/>
<name>A0ABM7FGW7_9ACTN</name>
<dbReference type="Proteomes" id="UP001321542">
    <property type="component" value="Chromosome"/>
</dbReference>
<keyword evidence="4" id="KW-1185">Reference proteome</keyword>
<reference evidence="3 4" key="2">
    <citation type="journal article" date="2023" name="ChemBioChem">
        <title>Acyltransferase Domain Exchange between Two Independent Type I Polyketide Synthases in the Same Producer Strain of Macrolide Antibiotics.</title>
        <authorList>
            <person name="Kudo F."/>
            <person name="Kishikawa K."/>
            <person name="Tsuboi K."/>
            <person name="Kido T."/>
            <person name="Usui T."/>
            <person name="Hashimoto J."/>
            <person name="Shin-Ya K."/>
            <person name="Miyanaga A."/>
            <person name="Eguchi T."/>
        </authorList>
    </citation>
    <scope>NUCLEOTIDE SEQUENCE [LARGE SCALE GENOMIC DNA]</scope>
    <source>
        <strain evidence="3 4">A-8890</strain>
    </source>
</reference>
<evidence type="ECO:0008006" key="5">
    <source>
        <dbReference type="Google" id="ProtNLM"/>
    </source>
</evidence>
<dbReference type="EMBL" id="AP018448">
    <property type="protein sequence ID" value="BBC36335.1"/>
    <property type="molecule type" value="Genomic_DNA"/>
</dbReference>
<accession>A0ABM7FGW7</accession>
<reference evidence="3 4" key="1">
    <citation type="journal article" date="2010" name="ChemBioChem">
        <title>Cloning and characterization of the biosynthetic gene cluster of 16-membered macrolide antibiotic FD-891: involvement of a dual functional cytochrome P450 monooxygenase catalyzing epoxidation and hydroxylation.</title>
        <authorList>
            <person name="Kudo F."/>
            <person name="Motegi A."/>
            <person name="Mizoue K."/>
            <person name="Eguchi T."/>
        </authorList>
    </citation>
    <scope>NUCLEOTIDE SEQUENCE [LARGE SCALE GENOMIC DNA]</scope>
    <source>
        <strain evidence="3 4">A-8890</strain>
    </source>
</reference>
<dbReference type="RefSeq" id="WP_286256594.1">
    <property type="nucleotide sequence ID" value="NZ_AP018448.1"/>
</dbReference>
<feature type="chain" id="PRO_5046965260" description="Lipoprotein" evidence="2">
    <location>
        <begin position="28"/>
        <end position="167"/>
    </location>
</feature>
<feature type="region of interest" description="Disordered" evidence="1">
    <location>
        <begin position="28"/>
        <end position="66"/>
    </location>
</feature>
<gene>
    <name evidence="3" type="ORF">SGFS_076290</name>
</gene>
<evidence type="ECO:0000256" key="1">
    <source>
        <dbReference type="SAM" id="MobiDB-lite"/>
    </source>
</evidence>
<evidence type="ECO:0000313" key="3">
    <source>
        <dbReference type="EMBL" id="BBC36335.1"/>
    </source>
</evidence>
<organism evidence="3 4">
    <name type="scientific">Streptomyces graminofaciens</name>
    <dbReference type="NCBI Taxonomy" id="68212"/>
    <lineage>
        <taxon>Bacteria</taxon>
        <taxon>Bacillati</taxon>
        <taxon>Actinomycetota</taxon>
        <taxon>Actinomycetes</taxon>
        <taxon>Kitasatosporales</taxon>
        <taxon>Streptomycetaceae</taxon>
        <taxon>Streptomyces</taxon>
    </lineage>
</organism>
<evidence type="ECO:0000256" key="2">
    <source>
        <dbReference type="SAM" id="SignalP"/>
    </source>
</evidence>
<sequence length="167" mass="17048">MILRRPGRAAVLAAACLAVALSSGCSGKDEAGSGRSATAPGNATSAHPKSTPEATRRAENVEGESVTEAPQLIDGEIVTSVTDVRGSQAVEIKGGVRPGAVGIAVNCRGEGTLTVELHPVGLSFPLKCVAGEISSTYNQIDLKKAREEAWLQVTAGSGVRWALSVGQ</sequence>
<evidence type="ECO:0000313" key="4">
    <source>
        <dbReference type="Proteomes" id="UP001321542"/>
    </source>
</evidence>
<protein>
    <recommendedName>
        <fullName evidence="5">Lipoprotein</fullName>
    </recommendedName>
</protein>
<feature type="compositionally biased region" description="Polar residues" evidence="1">
    <location>
        <begin position="35"/>
        <end position="48"/>
    </location>
</feature>
<feature type="signal peptide" evidence="2">
    <location>
        <begin position="1"/>
        <end position="27"/>
    </location>
</feature>
<dbReference type="PROSITE" id="PS51257">
    <property type="entry name" value="PROKAR_LIPOPROTEIN"/>
    <property type="match status" value="1"/>
</dbReference>